<proteinExistence type="predicted"/>
<name>A0ACC2TRH6_9FUNG</name>
<sequence length="977" mass="108032">MSTPMKISRDFGITSLRLDISKKDLPMIEPALPKNPLAVIPCATGLLSRIKHAFNNTESNQPFRYTLGGSFFRNFKSSSALLSTNEQSLSQVFRFNAKVICRTDDAGNSYYLRPSNFFGLGATDYEFVAVDNMVMFDVEYLVIAAYCHDTASTTVILYAVAYGRYTFLPFNLAGYVSKMSFSLLSSPPLDSTSSTMPTKTYTGSFVLAFYLHGSKISGRIVTVDFSPAIGISYKSDTSFEYGLASCIKLASFKSWAMPDSKGVIIGFGTTGGSFQLLKYTFSSPAKLPVLANAFSAPLSMFSKEASATASTPVTWLDFKLLENDTCLLMLGQGSIIYSGTTNPYKPSFSLVQLKPDFTCPSLLYSHQAGCNNNGAFTSASLIKVDLKYHLAFAYWQGSSTLLMKTCHLSIDLANSKPDELRHETFLLEQGDIPLDFHSNESEFHLLSYASIKKFSVPESVFPPKFVSNSKPTTPANFFINHCTLAGCYELVLADMPFLSHFLTARPPRDLVLPPKDQDAAYKLVNFVDSHAASPELRNIILCYCLSYKNGDFASVFAFNYATPNDFKLASGYLMIDRGLIDQGVTSIFQANLDRTAIHFPCELIDGLLQSDQSKQGIRLYNHLVLRCPALVSIDPRGIIKHLDSFGIQRVHQFLRSYQDGPITREEAYKAFFTKVLVDNFQSLSFHFSAHVLTPEEEKSLRALLKPNGGSRAVLGNGLFFLVNYLVTRHHYDKGFAFFFETEETIQEYCSPCQWTDLSKSLNTVAERLISQFTVCECESALLDRKAQWAANRKLSSNTYTLPIASAPGTPKQSSNSMQSEILPEVLAEASKSPQKALGDFSTQQESVTHTQEAEVVPEVLAEASKNSQEGSCSAGSQKQDVTHIQEAKGSNLRSPILPQCAADNGQPISQIWPPLGKAFPVPELEQASPGRFPRFVSFETKRSFEATLGEVLGSSSDMETNEFIGYYTRSKAKKTKK</sequence>
<comment type="caution">
    <text evidence="1">The sequence shown here is derived from an EMBL/GenBank/DDBJ whole genome shotgun (WGS) entry which is preliminary data.</text>
</comment>
<accession>A0ACC2TRH6</accession>
<dbReference type="Proteomes" id="UP001165960">
    <property type="component" value="Unassembled WGS sequence"/>
</dbReference>
<organism evidence="1 2">
    <name type="scientific">Entomophthora muscae</name>
    <dbReference type="NCBI Taxonomy" id="34485"/>
    <lineage>
        <taxon>Eukaryota</taxon>
        <taxon>Fungi</taxon>
        <taxon>Fungi incertae sedis</taxon>
        <taxon>Zoopagomycota</taxon>
        <taxon>Entomophthoromycotina</taxon>
        <taxon>Entomophthoromycetes</taxon>
        <taxon>Entomophthorales</taxon>
        <taxon>Entomophthoraceae</taxon>
        <taxon>Entomophthora</taxon>
    </lineage>
</organism>
<reference evidence="1" key="1">
    <citation type="submission" date="2022-04" db="EMBL/GenBank/DDBJ databases">
        <title>Genome of the entomopathogenic fungus Entomophthora muscae.</title>
        <authorList>
            <person name="Elya C."/>
            <person name="Lovett B.R."/>
            <person name="Lee E."/>
            <person name="Macias A.M."/>
            <person name="Hajek A.E."/>
            <person name="De Bivort B.L."/>
            <person name="Kasson M.T."/>
            <person name="De Fine Licht H.H."/>
            <person name="Stajich J.E."/>
        </authorList>
    </citation>
    <scope>NUCLEOTIDE SEQUENCE</scope>
    <source>
        <strain evidence="1">Berkeley</strain>
    </source>
</reference>
<keyword evidence="2" id="KW-1185">Reference proteome</keyword>
<evidence type="ECO:0000313" key="2">
    <source>
        <dbReference type="Proteomes" id="UP001165960"/>
    </source>
</evidence>
<dbReference type="EMBL" id="QTSX02002210">
    <property type="protein sequence ID" value="KAJ9077263.1"/>
    <property type="molecule type" value="Genomic_DNA"/>
</dbReference>
<protein>
    <submittedName>
        <fullName evidence="1">Uncharacterized protein</fullName>
    </submittedName>
</protein>
<gene>
    <name evidence="1" type="ORF">DSO57_1018495</name>
</gene>
<evidence type="ECO:0000313" key="1">
    <source>
        <dbReference type="EMBL" id="KAJ9077263.1"/>
    </source>
</evidence>